<comment type="caution">
    <text evidence="2">The sequence shown here is derived from an EMBL/GenBank/DDBJ whole genome shotgun (WGS) entry which is preliminary data.</text>
</comment>
<sequence length="209" mass="24302">MSNEVRIKLGLKKKCILKIWSIWEHGYHYFLRLKLGHAEDLLYFKVKTYTGPSLKLNDDEYLNKGDTVIELHFNNKLLFKNFMNAKSEIQMATNLVRSMKLTLQRFDTYLNEIEDQKLDIKALYGVTILYKGAEFLGFNVIDVPSKWSSRWLQLCFKTILVIAHPNGKKRLSNTHTDLSPRIITVSKKTFQNNVRSFGAVPVTTRNLSN</sequence>
<dbReference type="Proteomes" id="UP000440978">
    <property type="component" value="Unassembled WGS sequence"/>
</dbReference>
<reference evidence="2 3" key="1">
    <citation type="submission" date="2019-11" db="EMBL/GenBank/DDBJ databases">
        <title>Terrilactibacillus tamarindus sp. nov. BCM23-1 isolated from bark of Tamarindus indica.</title>
        <authorList>
            <person name="Kingkaew E."/>
            <person name="Tanasupawat S."/>
        </authorList>
    </citation>
    <scope>NUCLEOTIDE SEQUENCE [LARGE SCALE GENOMIC DNA]</scope>
    <source>
        <strain evidence="2 3">BCM23-1</strain>
    </source>
</reference>
<dbReference type="InterPro" id="IPR054467">
    <property type="entry name" value="YkoP-like_dom"/>
</dbReference>
<dbReference type="EMBL" id="WNHB01000015">
    <property type="protein sequence ID" value="MTT32386.1"/>
    <property type="molecule type" value="Genomic_DNA"/>
</dbReference>
<keyword evidence="3" id="KW-1185">Reference proteome</keyword>
<evidence type="ECO:0000313" key="2">
    <source>
        <dbReference type="EMBL" id="MTT32386.1"/>
    </source>
</evidence>
<organism evidence="2 3">
    <name type="scientific">Terrilactibacillus tamarindi</name>
    <dbReference type="NCBI Taxonomy" id="2599694"/>
    <lineage>
        <taxon>Bacteria</taxon>
        <taxon>Bacillati</taxon>
        <taxon>Bacillota</taxon>
        <taxon>Bacilli</taxon>
        <taxon>Bacillales</taxon>
        <taxon>Bacillaceae</taxon>
        <taxon>Terrilactibacillus</taxon>
    </lineage>
</organism>
<dbReference type="AlphaFoldDB" id="A0A6N8CVN8"/>
<evidence type="ECO:0000313" key="3">
    <source>
        <dbReference type="Proteomes" id="UP000440978"/>
    </source>
</evidence>
<name>A0A6N8CVN8_9BACI</name>
<proteinExistence type="predicted"/>
<gene>
    <name evidence="2" type="ORF">GMB86_10250</name>
</gene>
<dbReference type="OrthoDB" id="1951946at2"/>
<dbReference type="Pfam" id="PF22790">
    <property type="entry name" value="YkoP"/>
    <property type="match status" value="1"/>
</dbReference>
<dbReference type="RefSeq" id="WP_155219398.1">
    <property type="nucleotide sequence ID" value="NZ_WNHB01000015.1"/>
</dbReference>
<evidence type="ECO:0000259" key="1">
    <source>
        <dbReference type="Pfam" id="PF22790"/>
    </source>
</evidence>
<accession>A0A6N8CVN8</accession>
<feature type="domain" description="YkoP-like" evidence="1">
    <location>
        <begin position="13"/>
        <end position="192"/>
    </location>
</feature>
<protein>
    <recommendedName>
        <fullName evidence="1">YkoP-like domain-containing protein</fullName>
    </recommendedName>
</protein>